<dbReference type="SUPFAM" id="SSF140984">
    <property type="entry name" value="PTPA-like"/>
    <property type="match status" value="1"/>
</dbReference>
<feature type="compositionally biased region" description="Pro residues" evidence="1">
    <location>
        <begin position="22"/>
        <end position="35"/>
    </location>
</feature>
<proteinExistence type="predicted"/>
<dbReference type="InterPro" id="IPR037218">
    <property type="entry name" value="PTPA_sf"/>
</dbReference>
<feature type="region of interest" description="Disordered" evidence="1">
    <location>
        <begin position="1"/>
        <end position="43"/>
    </location>
</feature>
<dbReference type="Proteomes" id="UP000818624">
    <property type="component" value="Chromosome 2"/>
</dbReference>
<dbReference type="EMBL" id="CP046235">
    <property type="protein sequence ID" value="WFD47268.1"/>
    <property type="molecule type" value="Genomic_DNA"/>
</dbReference>
<organism evidence="2 3">
    <name type="scientific">Malassezia furfur</name>
    <name type="common">Pityriasis versicolor infection agent</name>
    <name type="synonym">Pityrosporum furfur</name>
    <dbReference type="NCBI Taxonomy" id="55194"/>
    <lineage>
        <taxon>Eukaryota</taxon>
        <taxon>Fungi</taxon>
        <taxon>Dikarya</taxon>
        <taxon>Basidiomycota</taxon>
        <taxon>Ustilaginomycotina</taxon>
        <taxon>Malasseziomycetes</taxon>
        <taxon>Malasseziales</taxon>
        <taxon>Malasseziaceae</taxon>
        <taxon>Malassezia</taxon>
    </lineage>
</organism>
<sequence length="112" mass="12543">MQEDARVALANKLRSKRTEEIPAPPAPQPTAPGPKDPFKGAAPPVVVMHPQWAPRIPHKRIVAPEDMDRFQASPAFAEILGMLRALNDGARDRSLKDDVEESEVRRAYSRRR</sequence>
<keyword evidence="3" id="KW-1185">Reference proteome</keyword>
<feature type="region of interest" description="Disordered" evidence="1">
    <location>
        <begin position="89"/>
        <end position="112"/>
    </location>
</feature>
<name>A0ABY8ESD1_MALFU</name>
<gene>
    <name evidence="2" type="ORF">GLX27_001919</name>
</gene>
<evidence type="ECO:0000313" key="3">
    <source>
        <dbReference type="Proteomes" id="UP000818624"/>
    </source>
</evidence>
<reference evidence="2 3" key="1">
    <citation type="journal article" date="2020" name="Elife">
        <title>Loss of centromere function drives karyotype evolution in closely related Malassezia species.</title>
        <authorList>
            <person name="Sankaranarayanan S.R."/>
            <person name="Ianiri G."/>
            <person name="Coelho M.A."/>
            <person name="Reza M.H."/>
            <person name="Thimmappa B.C."/>
            <person name="Ganguly P."/>
            <person name="Vadnala R.N."/>
            <person name="Sun S."/>
            <person name="Siddharthan R."/>
            <person name="Tellgren-Roth C."/>
            <person name="Dawson T.L."/>
            <person name="Heitman J."/>
            <person name="Sanyal K."/>
        </authorList>
    </citation>
    <scope>NUCLEOTIDE SEQUENCE [LARGE SCALE GENOMIC DNA]</scope>
    <source>
        <strain evidence="2">CBS14141</strain>
    </source>
</reference>
<evidence type="ECO:0000313" key="2">
    <source>
        <dbReference type="EMBL" id="WFD47268.1"/>
    </source>
</evidence>
<feature type="compositionally biased region" description="Basic and acidic residues" evidence="1">
    <location>
        <begin position="89"/>
        <end position="106"/>
    </location>
</feature>
<protein>
    <submittedName>
        <fullName evidence="2">Uncharacterized protein</fullName>
    </submittedName>
</protein>
<accession>A0ABY8ESD1</accession>
<evidence type="ECO:0000256" key="1">
    <source>
        <dbReference type="SAM" id="MobiDB-lite"/>
    </source>
</evidence>